<gene>
    <name evidence="2" type="ORF">U9M48_041480</name>
</gene>
<evidence type="ECO:0000313" key="2">
    <source>
        <dbReference type="EMBL" id="WVZ95756.1"/>
    </source>
</evidence>
<organism evidence="2 3">
    <name type="scientific">Paspalum notatum var. saurae</name>
    <dbReference type="NCBI Taxonomy" id="547442"/>
    <lineage>
        <taxon>Eukaryota</taxon>
        <taxon>Viridiplantae</taxon>
        <taxon>Streptophyta</taxon>
        <taxon>Embryophyta</taxon>
        <taxon>Tracheophyta</taxon>
        <taxon>Spermatophyta</taxon>
        <taxon>Magnoliopsida</taxon>
        <taxon>Liliopsida</taxon>
        <taxon>Poales</taxon>
        <taxon>Poaceae</taxon>
        <taxon>PACMAD clade</taxon>
        <taxon>Panicoideae</taxon>
        <taxon>Andropogonodae</taxon>
        <taxon>Paspaleae</taxon>
        <taxon>Paspalinae</taxon>
        <taxon>Paspalum</taxon>
    </lineage>
</organism>
<evidence type="ECO:0000256" key="1">
    <source>
        <dbReference type="SAM" id="MobiDB-lite"/>
    </source>
</evidence>
<proteinExistence type="predicted"/>
<sequence length="110" mass="12869">TALHSKQLRVSLINSRRIATLASRVNLRSRTHSQTSPAGWSSRVARPEPPRIYLEGRPQRQRTSRIPCVSLVQTREDLGDNRREVGRRWIRPNDERGERWRWVDGCLPFT</sequence>
<feature type="region of interest" description="Disordered" evidence="1">
    <location>
        <begin position="28"/>
        <end position="49"/>
    </location>
</feature>
<dbReference type="AlphaFoldDB" id="A0AAQ3XFA8"/>
<reference evidence="2 3" key="1">
    <citation type="submission" date="2024-02" db="EMBL/GenBank/DDBJ databases">
        <title>High-quality chromosome-scale genome assembly of Pensacola bahiagrass (Paspalum notatum Flugge var. saurae).</title>
        <authorList>
            <person name="Vega J.M."/>
            <person name="Podio M."/>
            <person name="Orjuela J."/>
            <person name="Siena L.A."/>
            <person name="Pessino S.C."/>
            <person name="Combes M.C."/>
            <person name="Mariac C."/>
            <person name="Albertini E."/>
            <person name="Pupilli F."/>
            <person name="Ortiz J.P.A."/>
            <person name="Leblanc O."/>
        </authorList>
    </citation>
    <scope>NUCLEOTIDE SEQUENCE [LARGE SCALE GENOMIC DNA]</scope>
    <source>
        <strain evidence="2">R1</strain>
        <tissue evidence="2">Leaf</tissue>
    </source>
</reference>
<feature type="non-terminal residue" evidence="2">
    <location>
        <position position="1"/>
    </location>
</feature>
<name>A0AAQ3XFA8_PASNO</name>
<feature type="compositionally biased region" description="Polar residues" evidence="1">
    <location>
        <begin position="28"/>
        <end position="39"/>
    </location>
</feature>
<protein>
    <submittedName>
        <fullName evidence="2">Uncharacterized protein</fullName>
    </submittedName>
</protein>
<dbReference type="EMBL" id="CP144754">
    <property type="protein sequence ID" value="WVZ95756.1"/>
    <property type="molecule type" value="Genomic_DNA"/>
</dbReference>
<dbReference type="Proteomes" id="UP001341281">
    <property type="component" value="Chromosome 10"/>
</dbReference>
<evidence type="ECO:0000313" key="3">
    <source>
        <dbReference type="Proteomes" id="UP001341281"/>
    </source>
</evidence>
<accession>A0AAQ3XFA8</accession>
<keyword evidence="3" id="KW-1185">Reference proteome</keyword>